<keyword evidence="2 7" id="KW-0813">Transport</keyword>
<gene>
    <name evidence="9" type="ORF">DQG23_22700</name>
</gene>
<dbReference type="PANTHER" id="PTHR43227">
    <property type="entry name" value="BLL4140 PROTEIN"/>
    <property type="match status" value="1"/>
</dbReference>
<evidence type="ECO:0000256" key="5">
    <source>
        <dbReference type="ARBA" id="ARBA00022989"/>
    </source>
</evidence>
<evidence type="ECO:0000313" key="10">
    <source>
        <dbReference type="Proteomes" id="UP000250369"/>
    </source>
</evidence>
<comment type="caution">
    <text evidence="9">The sequence shown here is derived from an EMBL/GenBank/DDBJ whole genome shotgun (WGS) entry which is preliminary data.</text>
</comment>
<feature type="transmembrane region" description="Helical" evidence="7">
    <location>
        <begin position="137"/>
        <end position="162"/>
    </location>
</feature>
<dbReference type="InterPro" id="IPR035906">
    <property type="entry name" value="MetI-like_sf"/>
</dbReference>
<feature type="transmembrane region" description="Helical" evidence="7">
    <location>
        <begin position="32"/>
        <end position="49"/>
    </location>
</feature>
<feature type="transmembrane region" description="Helical" evidence="7">
    <location>
        <begin position="285"/>
        <end position="306"/>
    </location>
</feature>
<evidence type="ECO:0000256" key="7">
    <source>
        <dbReference type="RuleBase" id="RU363032"/>
    </source>
</evidence>
<evidence type="ECO:0000256" key="6">
    <source>
        <dbReference type="ARBA" id="ARBA00023136"/>
    </source>
</evidence>
<dbReference type="EMBL" id="QMFB01000014">
    <property type="protein sequence ID" value="RAV19076.1"/>
    <property type="molecule type" value="Genomic_DNA"/>
</dbReference>
<evidence type="ECO:0000256" key="3">
    <source>
        <dbReference type="ARBA" id="ARBA00022475"/>
    </source>
</evidence>
<dbReference type="Pfam" id="PF00528">
    <property type="entry name" value="BPD_transp_1"/>
    <property type="match status" value="1"/>
</dbReference>
<evidence type="ECO:0000256" key="4">
    <source>
        <dbReference type="ARBA" id="ARBA00022692"/>
    </source>
</evidence>
<protein>
    <submittedName>
        <fullName evidence="9">Sugar ABC transporter permease</fullName>
    </submittedName>
</protein>
<keyword evidence="10" id="KW-1185">Reference proteome</keyword>
<comment type="similarity">
    <text evidence="7">Belongs to the binding-protein-dependent transport system permease family.</text>
</comment>
<evidence type="ECO:0000259" key="8">
    <source>
        <dbReference type="PROSITE" id="PS50928"/>
    </source>
</evidence>
<name>A0A329MI88_9BACL</name>
<keyword evidence="6 7" id="KW-0472">Membrane</keyword>
<reference evidence="9 10" key="1">
    <citation type="journal article" date="2009" name="Int. J. Syst. Evol. Microbiol.">
        <title>Paenibacillus contaminans sp. nov., isolated from a contaminated laboratory plate.</title>
        <authorList>
            <person name="Chou J.H."/>
            <person name="Lee J.H."/>
            <person name="Lin M.C."/>
            <person name="Chang P.S."/>
            <person name="Arun A.B."/>
            <person name="Young C.C."/>
            <person name="Chen W.M."/>
        </authorList>
    </citation>
    <scope>NUCLEOTIDE SEQUENCE [LARGE SCALE GENOMIC DNA]</scope>
    <source>
        <strain evidence="9 10">CKOBP-6</strain>
    </source>
</reference>
<feature type="transmembrane region" description="Helical" evidence="7">
    <location>
        <begin position="90"/>
        <end position="116"/>
    </location>
</feature>
<dbReference type="InterPro" id="IPR050809">
    <property type="entry name" value="UgpAE/MalFG_permease"/>
</dbReference>
<evidence type="ECO:0000256" key="2">
    <source>
        <dbReference type="ARBA" id="ARBA00022448"/>
    </source>
</evidence>
<keyword evidence="4 7" id="KW-0812">Transmembrane</keyword>
<dbReference type="GO" id="GO:0005886">
    <property type="term" value="C:plasma membrane"/>
    <property type="evidence" value="ECO:0007669"/>
    <property type="project" value="UniProtKB-SubCell"/>
</dbReference>
<dbReference type="CDD" id="cd06261">
    <property type="entry name" value="TM_PBP2"/>
    <property type="match status" value="1"/>
</dbReference>
<dbReference type="PANTHER" id="PTHR43227:SF11">
    <property type="entry name" value="BLL4140 PROTEIN"/>
    <property type="match status" value="1"/>
</dbReference>
<sequence length="319" mass="36460">MSAESRKNGLRPSPAGSFKTSRRKSLARNWELYLMLAPVIAYFVIFHYLPMYGVQIAFKDYIAPKGVWGSPWVGFKHLERFVSSYYFWRIIWNTISISLYQLALVFPAPILLALMINEVRSRMFKRTVQTVTYAPHFLSTVVTVGMLFIFLHPKTGLVSFILRWLEYPPIYFMTEPSWFKTVYVLSEVWQQAGWGTIIYLAALSSVDPQLHEAAKVDGASRLRRIYHINLPAILPTVMILFILNIGSLLSVGFEKVYLMQNSMNMASSDIIATYVYRTGILGAQYSFSAAVGLLNSVINMMLLLTFNRLSRRVSGSSLW</sequence>
<dbReference type="AlphaFoldDB" id="A0A329MI88"/>
<feature type="transmembrane region" description="Helical" evidence="7">
    <location>
        <begin position="182"/>
        <end position="202"/>
    </location>
</feature>
<dbReference type="InterPro" id="IPR000515">
    <property type="entry name" value="MetI-like"/>
</dbReference>
<evidence type="ECO:0000313" key="9">
    <source>
        <dbReference type="EMBL" id="RAV19076.1"/>
    </source>
</evidence>
<comment type="subcellular location">
    <subcellularLocation>
        <location evidence="1 7">Cell membrane</location>
        <topology evidence="1 7">Multi-pass membrane protein</topology>
    </subcellularLocation>
</comment>
<dbReference type="Proteomes" id="UP000250369">
    <property type="component" value="Unassembled WGS sequence"/>
</dbReference>
<organism evidence="9 10">
    <name type="scientific">Paenibacillus contaminans</name>
    <dbReference type="NCBI Taxonomy" id="450362"/>
    <lineage>
        <taxon>Bacteria</taxon>
        <taxon>Bacillati</taxon>
        <taxon>Bacillota</taxon>
        <taxon>Bacilli</taxon>
        <taxon>Bacillales</taxon>
        <taxon>Paenibacillaceae</taxon>
        <taxon>Paenibacillus</taxon>
    </lineage>
</organism>
<evidence type="ECO:0000256" key="1">
    <source>
        <dbReference type="ARBA" id="ARBA00004651"/>
    </source>
</evidence>
<feature type="domain" description="ABC transmembrane type-1" evidence="8">
    <location>
        <begin position="91"/>
        <end position="306"/>
    </location>
</feature>
<dbReference type="GO" id="GO:0055085">
    <property type="term" value="P:transmembrane transport"/>
    <property type="evidence" value="ECO:0007669"/>
    <property type="project" value="InterPro"/>
</dbReference>
<dbReference type="PROSITE" id="PS50928">
    <property type="entry name" value="ABC_TM1"/>
    <property type="match status" value="1"/>
</dbReference>
<keyword evidence="5 7" id="KW-1133">Transmembrane helix</keyword>
<proteinExistence type="inferred from homology"/>
<dbReference type="OrthoDB" id="9785836at2"/>
<feature type="transmembrane region" description="Helical" evidence="7">
    <location>
        <begin position="230"/>
        <end position="253"/>
    </location>
</feature>
<dbReference type="Gene3D" id="1.10.3720.10">
    <property type="entry name" value="MetI-like"/>
    <property type="match status" value="1"/>
</dbReference>
<accession>A0A329MI88</accession>
<keyword evidence="3" id="KW-1003">Cell membrane</keyword>
<dbReference type="SUPFAM" id="SSF161098">
    <property type="entry name" value="MetI-like"/>
    <property type="match status" value="1"/>
</dbReference>